<dbReference type="EMBL" id="JACHBC010000012">
    <property type="protein sequence ID" value="MBB5563554.1"/>
    <property type="molecule type" value="Genomic_DNA"/>
</dbReference>
<comment type="caution">
    <text evidence="1">The sequence shown here is derived from an EMBL/GenBank/DDBJ whole genome shotgun (WGS) entry which is preliminary data.</text>
</comment>
<name>A0A7W8XIS0_9HYPH</name>
<dbReference type="AlphaFoldDB" id="A0A7W8XIS0"/>
<gene>
    <name evidence="1" type="ORF">GGI59_005246</name>
</gene>
<dbReference type="RefSeq" id="WP_183934859.1">
    <property type="nucleotide sequence ID" value="NZ_JACHBB010000012.1"/>
</dbReference>
<proteinExistence type="predicted"/>
<keyword evidence="2" id="KW-1185">Reference proteome</keyword>
<evidence type="ECO:0000313" key="2">
    <source>
        <dbReference type="Proteomes" id="UP000528824"/>
    </source>
</evidence>
<protein>
    <submittedName>
        <fullName evidence="1">Uncharacterized protein</fullName>
    </submittedName>
</protein>
<sequence length="65" mass="7224">MQQLLKISSAGRFFGHFADRDADFLADPQAVAETRDGLMHPVFCRIAPAQTAKARRIKFDSCDAL</sequence>
<dbReference type="Proteomes" id="UP000528824">
    <property type="component" value="Unassembled WGS sequence"/>
</dbReference>
<reference evidence="1 2" key="1">
    <citation type="submission" date="2020-08" db="EMBL/GenBank/DDBJ databases">
        <title>Genomic Encyclopedia of Type Strains, Phase IV (KMG-V): Genome sequencing to study the core and pangenomes of soil and plant-associated prokaryotes.</title>
        <authorList>
            <person name="Whitman W."/>
        </authorList>
    </citation>
    <scope>NUCLEOTIDE SEQUENCE [LARGE SCALE GENOMIC DNA]</scope>
    <source>
        <strain evidence="1 2">SEMIA 4034</strain>
    </source>
</reference>
<evidence type="ECO:0000313" key="1">
    <source>
        <dbReference type="EMBL" id="MBB5563554.1"/>
    </source>
</evidence>
<accession>A0A7W8XIS0</accession>
<organism evidence="1 2">
    <name type="scientific">Rhizobium lentis</name>
    <dbReference type="NCBI Taxonomy" id="1138194"/>
    <lineage>
        <taxon>Bacteria</taxon>
        <taxon>Pseudomonadati</taxon>
        <taxon>Pseudomonadota</taxon>
        <taxon>Alphaproteobacteria</taxon>
        <taxon>Hyphomicrobiales</taxon>
        <taxon>Rhizobiaceae</taxon>
        <taxon>Rhizobium/Agrobacterium group</taxon>
        <taxon>Rhizobium</taxon>
    </lineage>
</organism>